<accession>A0A6G9HGN0</accession>
<organism evidence="7">
    <name type="scientific">uncultured Mycoplasmataceae bacterium</name>
    <dbReference type="NCBI Taxonomy" id="300027"/>
    <lineage>
        <taxon>Bacteria</taxon>
        <taxon>Bacillati</taxon>
        <taxon>Mycoplasmatota</taxon>
        <taxon>Mollicutes</taxon>
        <taxon>Mycoplasmataceae</taxon>
        <taxon>environmental samples</taxon>
    </lineage>
</organism>
<protein>
    <recommendedName>
        <fullName evidence="5">tRNA pseudouridine synthase B</fullName>
        <ecNumber evidence="5">5.4.99.25</ecNumber>
    </recommendedName>
    <alternativeName>
        <fullName evidence="5">tRNA pseudouridine(55) synthase</fullName>
        <shortName evidence="5">Psi55 synthase</shortName>
    </alternativeName>
    <alternativeName>
        <fullName evidence="5">tRNA pseudouridylate synthase</fullName>
    </alternativeName>
    <alternativeName>
        <fullName evidence="5">tRNA-uridine isomerase</fullName>
    </alternativeName>
</protein>
<proteinExistence type="inferred from homology"/>
<dbReference type="CDD" id="cd02573">
    <property type="entry name" value="PseudoU_synth_EcTruB"/>
    <property type="match status" value="1"/>
</dbReference>
<dbReference type="SUPFAM" id="SSF55120">
    <property type="entry name" value="Pseudouridine synthase"/>
    <property type="match status" value="1"/>
</dbReference>
<reference evidence="7" key="1">
    <citation type="journal article" date="2020" name="J. ISSAAS">
        <title>Lactobacilli and other gastrointestinal microbiota of Peromyscus leucopus, reservoir host for agents of Lyme disease and other zoonoses in North America.</title>
        <authorList>
            <person name="Milovic A."/>
            <person name="Bassam K."/>
            <person name="Shao H."/>
            <person name="Chatzistamou I."/>
            <person name="Tufts D.M."/>
            <person name="Diuk-Wasser M."/>
            <person name="Barbour A.G."/>
        </authorList>
    </citation>
    <scope>NUCLEOTIDE SEQUENCE</scope>
    <source>
        <strain evidence="7">LL85</strain>
    </source>
</reference>
<dbReference type="PANTHER" id="PTHR13767">
    <property type="entry name" value="TRNA-PSEUDOURIDINE SYNTHASE"/>
    <property type="match status" value="1"/>
</dbReference>
<dbReference type="GO" id="GO:1990481">
    <property type="term" value="P:mRNA pseudouridine synthesis"/>
    <property type="evidence" value="ECO:0007669"/>
    <property type="project" value="TreeGrafter"/>
</dbReference>
<dbReference type="EMBL" id="MN991199">
    <property type="protein sequence ID" value="QIQ09857.1"/>
    <property type="molecule type" value="Genomic_DNA"/>
</dbReference>
<evidence type="ECO:0000259" key="6">
    <source>
        <dbReference type="Pfam" id="PF01509"/>
    </source>
</evidence>
<keyword evidence="4 5" id="KW-0413">Isomerase</keyword>
<evidence type="ECO:0000256" key="5">
    <source>
        <dbReference type="HAMAP-Rule" id="MF_01080"/>
    </source>
</evidence>
<dbReference type="GO" id="GO:0160148">
    <property type="term" value="F:tRNA pseudouridine(55) synthase activity"/>
    <property type="evidence" value="ECO:0007669"/>
    <property type="project" value="UniProtKB-EC"/>
</dbReference>
<dbReference type="Gene3D" id="3.30.2350.10">
    <property type="entry name" value="Pseudouridine synthase"/>
    <property type="match status" value="1"/>
</dbReference>
<gene>
    <name evidence="5" type="primary">truB</name>
    <name evidence="7" type="ORF">PlMoll_0200</name>
</gene>
<keyword evidence="3 5" id="KW-0819">tRNA processing</keyword>
<name>A0A6G9HGN0_9MOLU</name>
<comment type="function">
    <text evidence="5">Responsible for synthesis of pseudouridine from uracil-55 in the psi GC loop of transfer RNAs.</text>
</comment>
<dbReference type="InterPro" id="IPR014780">
    <property type="entry name" value="tRNA_psdUridine_synth_TruB"/>
</dbReference>
<feature type="domain" description="Pseudouridine synthase II N-terminal" evidence="6">
    <location>
        <begin position="26"/>
        <end position="175"/>
    </location>
</feature>
<evidence type="ECO:0000256" key="4">
    <source>
        <dbReference type="ARBA" id="ARBA00023235"/>
    </source>
</evidence>
<dbReference type="NCBIfam" id="TIGR00431">
    <property type="entry name" value="TruB"/>
    <property type="match status" value="1"/>
</dbReference>
<dbReference type="Pfam" id="PF01509">
    <property type="entry name" value="TruB_N"/>
    <property type="match status" value="1"/>
</dbReference>
<sequence length="214" mass="24604">MEIKQKVFCVDKPINWTSNDVVQFIKHKYKFKKVGHAGTLDPLATGVLVLGVNEGTKQLSTLIQDDKTYVADIIFGIETTTYDAEGQIIKEIDASKIRIEQIEEMIKNKFLNDYKQFPPIYSAIKVNGKKLYDYARNNKQVEIKPRDVKLFSYKIIKYINNTLTIKLKVSKGFYIRSFAHDLGLALNNHAYISALKRIKSGTFELKDCLLIKFN</sequence>
<evidence type="ECO:0000256" key="3">
    <source>
        <dbReference type="ARBA" id="ARBA00022694"/>
    </source>
</evidence>
<comment type="similarity">
    <text evidence="2 5">Belongs to the pseudouridine synthase TruB family. Type 1 subfamily.</text>
</comment>
<comment type="catalytic activity">
    <reaction evidence="1 5">
        <text>uridine(55) in tRNA = pseudouridine(55) in tRNA</text>
        <dbReference type="Rhea" id="RHEA:42532"/>
        <dbReference type="Rhea" id="RHEA-COMP:10101"/>
        <dbReference type="Rhea" id="RHEA-COMP:10102"/>
        <dbReference type="ChEBI" id="CHEBI:65314"/>
        <dbReference type="ChEBI" id="CHEBI:65315"/>
        <dbReference type="EC" id="5.4.99.25"/>
    </reaction>
</comment>
<dbReference type="PANTHER" id="PTHR13767:SF2">
    <property type="entry name" value="PSEUDOURIDYLATE SYNTHASE TRUB1"/>
    <property type="match status" value="1"/>
</dbReference>
<dbReference type="InterPro" id="IPR020103">
    <property type="entry name" value="PsdUridine_synth_cat_dom_sf"/>
</dbReference>
<dbReference type="AlphaFoldDB" id="A0A6G9HGN0"/>
<dbReference type="EC" id="5.4.99.25" evidence="5"/>
<evidence type="ECO:0000256" key="1">
    <source>
        <dbReference type="ARBA" id="ARBA00000385"/>
    </source>
</evidence>
<evidence type="ECO:0000313" key="7">
    <source>
        <dbReference type="EMBL" id="QIQ09857.1"/>
    </source>
</evidence>
<dbReference type="InterPro" id="IPR002501">
    <property type="entry name" value="PsdUridine_synth_N"/>
</dbReference>
<evidence type="ECO:0000256" key="2">
    <source>
        <dbReference type="ARBA" id="ARBA00005642"/>
    </source>
</evidence>
<dbReference type="HAMAP" id="MF_01080">
    <property type="entry name" value="TruB_bact"/>
    <property type="match status" value="1"/>
</dbReference>
<dbReference type="GO" id="GO:0031119">
    <property type="term" value="P:tRNA pseudouridine synthesis"/>
    <property type="evidence" value="ECO:0007669"/>
    <property type="project" value="UniProtKB-UniRule"/>
</dbReference>
<dbReference type="GO" id="GO:0003723">
    <property type="term" value="F:RNA binding"/>
    <property type="evidence" value="ECO:0007669"/>
    <property type="project" value="InterPro"/>
</dbReference>
<feature type="active site" description="Nucleophile" evidence="5">
    <location>
        <position position="41"/>
    </location>
</feature>